<dbReference type="GO" id="GO:0051603">
    <property type="term" value="P:proteolysis involved in protein catabolic process"/>
    <property type="evidence" value="ECO:0007669"/>
    <property type="project" value="UniProtKB-ARBA"/>
</dbReference>
<dbReference type="GO" id="GO:0051646">
    <property type="term" value="P:mitochondrion localization"/>
    <property type="evidence" value="ECO:0007669"/>
    <property type="project" value="TreeGrafter"/>
</dbReference>
<dbReference type="EMBL" id="MU005769">
    <property type="protein sequence ID" value="KAF2710214.1"/>
    <property type="molecule type" value="Genomic_DNA"/>
</dbReference>
<keyword evidence="16 29" id="KW-1133">Transmembrane helix</keyword>
<keyword evidence="12" id="KW-0833">Ubl conjugation pathway</keyword>
<dbReference type="GO" id="GO:0005741">
    <property type="term" value="C:mitochondrial outer membrane"/>
    <property type="evidence" value="ECO:0007669"/>
    <property type="project" value="UniProtKB-SubCell"/>
</dbReference>
<feature type="compositionally biased region" description="Gly residues" evidence="28">
    <location>
        <begin position="65"/>
        <end position="75"/>
    </location>
</feature>
<evidence type="ECO:0000256" key="12">
    <source>
        <dbReference type="ARBA" id="ARBA00022786"/>
    </source>
</evidence>
<keyword evidence="10" id="KW-0547">Nucleotide-binding</keyword>
<keyword evidence="33" id="KW-1185">Reference proteome</keyword>
<evidence type="ECO:0000256" key="4">
    <source>
        <dbReference type="ARBA" id="ARBA00004906"/>
    </source>
</evidence>
<evidence type="ECO:0000256" key="19">
    <source>
        <dbReference type="ARBA" id="ARBA00023134"/>
    </source>
</evidence>
<comment type="pathway">
    <text evidence="4">Protein modification; protein ubiquitination.</text>
</comment>
<keyword evidence="7 29" id="KW-0812">Transmembrane</keyword>
<evidence type="ECO:0000256" key="28">
    <source>
        <dbReference type="SAM" id="MobiDB-lite"/>
    </source>
</evidence>
<dbReference type="GO" id="GO:0008270">
    <property type="term" value="F:zinc ion binding"/>
    <property type="evidence" value="ECO:0007669"/>
    <property type="project" value="UniProtKB-KW"/>
</dbReference>
<evidence type="ECO:0000256" key="6">
    <source>
        <dbReference type="ARBA" id="ARBA00022679"/>
    </source>
</evidence>
<dbReference type="InterPro" id="IPR027094">
    <property type="entry name" value="Mitofusin_fam"/>
</dbReference>
<feature type="compositionally biased region" description="Basic and acidic residues" evidence="28">
    <location>
        <begin position="177"/>
        <end position="186"/>
    </location>
</feature>
<evidence type="ECO:0000256" key="15">
    <source>
        <dbReference type="ARBA" id="ARBA00022833"/>
    </source>
</evidence>
<dbReference type="InterPro" id="IPR030381">
    <property type="entry name" value="G_DYNAMIN_dom"/>
</dbReference>
<evidence type="ECO:0000259" key="31">
    <source>
        <dbReference type="PROSITE" id="PS51718"/>
    </source>
</evidence>
<name>A0A6G1KBL7_9PLEO</name>
<dbReference type="SUPFAM" id="SSF57850">
    <property type="entry name" value="RING/U-box"/>
    <property type="match status" value="1"/>
</dbReference>
<evidence type="ECO:0000313" key="33">
    <source>
        <dbReference type="Proteomes" id="UP000799428"/>
    </source>
</evidence>
<protein>
    <recommendedName>
        <fullName evidence="24">DSC E3 ubiquitin ligase complex subunit A</fullName>
        <ecNumber evidence="5">2.3.2.27</ecNumber>
    </recommendedName>
    <alternativeName>
        <fullName evidence="25">Defective for SREBP cleavage protein A</fullName>
    </alternativeName>
    <alternativeName>
        <fullName evidence="26">RING-type E3 ubiquitin transferase dscA</fullName>
    </alternativeName>
</protein>
<comment type="subcellular location">
    <subcellularLocation>
        <location evidence="2">Endomembrane system</location>
        <topology evidence="2">Multi-pass membrane protein</topology>
    </subcellularLocation>
    <subcellularLocation>
        <location evidence="3">Mitochondrion outer membrane</location>
        <topology evidence="3">Multi-pass membrane protein</topology>
    </subcellularLocation>
</comment>
<keyword evidence="14" id="KW-0378">Hydrolase</keyword>
<dbReference type="GO" id="GO:0003924">
    <property type="term" value="F:GTPase activity"/>
    <property type="evidence" value="ECO:0007669"/>
    <property type="project" value="InterPro"/>
</dbReference>
<dbReference type="SUPFAM" id="SSF52540">
    <property type="entry name" value="P-loop containing nucleoside triphosphate hydrolases"/>
    <property type="match status" value="1"/>
</dbReference>
<evidence type="ECO:0000256" key="13">
    <source>
        <dbReference type="ARBA" id="ARBA00022787"/>
    </source>
</evidence>
<feature type="transmembrane region" description="Helical" evidence="29">
    <location>
        <begin position="1351"/>
        <end position="1372"/>
    </location>
</feature>
<dbReference type="GO" id="GO:0008053">
    <property type="term" value="P:mitochondrial fusion"/>
    <property type="evidence" value="ECO:0007669"/>
    <property type="project" value="TreeGrafter"/>
</dbReference>
<evidence type="ECO:0000256" key="26">
    <source>
        <dbReference type="ARBA" id="ARBA00082128"/>
    </source>
</evidence>
<keyword evidence="11 27" id="KW-0863">Zinc-finger</keyword>
<feature type="transmembrane region" description="Helical" evidence="29">
    <location>
        <begin position="1516"/>
        <end position="1534"/>
    </location>
</feature>
<gene>
    <name evidence="32" type="ORF">K504DRAFT_377191</name>
</gene>
<dbReference type="PROSITE" id="PS51718">
    <property type="entry name" value="G_DYNAMIN_2"/>
    <property type="match status" value="1"/>
</dbReference>
<comment type="catalytic activity">
    <reaction evidence="1">
        <text>S-ubiquitinyl-[E2 ubiquitin-conjugating enzyme]-L-cysteine + [acceptor protein]-L-lysine = [E2 ubiquitin-conjugating enzyme]-L-cysteine + N(6)-ubiquitinyl-[acceptor protein]-L-lysine.</text>
        <dbReference type="EC" id="2.3.2.27"/>
    </reaction>
</comment>
<evidence type="ECO:0000256" key="8">
    <source>
        <dbReference type="ARBA" id="ARBA00022723"/>
    </source>
</evidence>
<dbReference type="GO" id="GO:0005525">
    <property type="term" value="F:GTP binding"/>
    <property type="evidence" value="ECO:0007669"/>
    <property type="project" value="UniProtKB-KW"/>
</dbReference>
<dbReference type="FunFam" id="3.40.50.300:FF:000638">
    <property type="entry name" value="Transmembrane GTPase Fzo1, putative"/>
    <property type="match status" value="1"/>
</dbReference>
<organism evidence="32 33">
    <name type="scientific">Pleomassaria siparia CBS 279.74</name>
    <dbReference type="NCBI Taxonomy" id="1314801"/>
    <lineage>
        <taxon>Eukaryota</taxon>
        <taxon>Fungi</taxon>
        <taxon>Dikarya</taxon>
        <taxon>Ascomycota</taxon>
        <taxon>Pezizomycotina</taxon>
        <taxon>Dothideomycetes</taxon>
        <taxon>Pleosporomycetidae</taxon>
        <taxon>Pleosporales</taxon>
        <taxon>Pleomassariaceae</taxon>
        <taxon>Pleomassaria</taxon>
    </lineage>
</organism>
<proteinExistence type="predicted"/>
<feature type="region of interest" description="Disordered" evidence="28">
    <location>
        <begin position="149"/>
        <end position="224"/>
    </location>
</feature>
<reference evidence="32" key="1">
    <citation type="journal article" date="2020" name="Stud. Mycol.">
        <title>101 Dothideomycetes genomes: a test case for predicting lifestyles and emergence of pathogens.</title>
        <authorList>
            <person name="Haridas S."/>
            <person name="Albert R."/>
            <person name="Binder M."/>
            <person name="Bloem J."/>
            <person name="Labutti K."/>
            <person name="Salamov A."/>
            <person name="Andreopoulos B."/>
            <person name="Baker S."/>
            <person name="Barry K."/>
            <person name="Bills G."/>
            <person name="Bluhm B."/>
            <person name="Cannon C."/>
            <person name="Castanera R."/>
            <person name="Culley D."/>
            <person name="Daum C."/>
            <person name="Ezra D."/>
            <person name="Gonzalez J."/>
            <person name="Henrissat B."/>
            <person name="Kuo A."/>
            <person name="Liang C."/>
            <person name="Lipzen A."/>
            <person name="Lutzoni F."/>
            <person name="Magnuson J."/>
            <person name="Mondo S."/>
            <person name="Nolan M."/>
            <person name="Ohm R."/>
            <person name="Pangilinan J."/>
            <person name="Park H.-J."/>
            <person name="Ramirez L."/>
            <person name="Alfaro M."/>
            <person name="Sun H."/>
            <person name="Tritt A."/>
            <person name="Yoshinaga Y."/>
            <person name="Zwiers L.-H."/>
            <person name="Turgeon B."/>
            <person name="Goodwin S."/>
            <person name="Spatafora J."/>
            <person name="Crous P."/>
            <person name="Grigoriev I."/>
        </authorList>
    </citation>
    <scope>NUCLEOTIDE SEQUENCE</scope>
    <source>
        <strain evidence="32">CBS 279.74</strain>
    </source>
</reference>
<evidence type="ECO:0000256" key="27">
    <source>
        <dbReference type="PROSITE-ProRule" id="PRU00175"/>
    </source>
</evidence>
<dbReference type="EC" id="2.3.2.27" evidence="5"/>
<evidence type="ECO:0000256" key="20">
    <source>
        <dbReference type="ARBA" id="ARBA00023136"/>
    </source>
</evidence>
<evidence type="ECO:0000313" key="32">
    <source>
        <dbReference type="EMBL" id="KAF2710214.1"/>
    </source>
</evidence>
<keyword evidence="9" id="KW-0732">Signal</keyword>
<feature type="region of interest" description="Disordered" evidence="28">
    <location>
        <begin position="65"/>
        <end position="109"/>
    </location>
</feature>
<feature type="compositionally biased region" description="Polar residues" evidence="28">
    <location>
        <begin position="151"/>
        <end position="173"/>
    </location>
</feature>
<feature type="transmembrane region" description="Helical" evidence="29">
    <location>
        <begin position="1286"/>
        <end position="1305"/>
    </location>
</feature>
<dbReference type="Gene3D" id="3.30.40.10">
    <property type="entry name" value="Zinc/RING finger domain, C3HC4 (zinc finger)"/>
    <property type="match status" value="1"/>
</dbReference>
<dbReference type="FunFam" id="3.30.40.10:FF:000626">
    <property type="entry name" value="Transmembrane ubiquitin ligase 1"/>
    <property type="match status" value="1"/>
</dbReference>
<dbReference type="InterPro" id="IPR021319">
    <property type="entry name" value="DUF2921"/>
</dbReference>
<feature type="compositionally biased region" description="Low complexity" evidence="28">
    <location>
        <begin position="1390"/>
        <end position="1406"/>
    </location>
</feature>
<keyword evidence="8" id="KW-0479">Metal-binding</keyword>
<evidence type="ECO:0000256" key="16">
    <source>
        <dbReference type="ARBA" id="ARBA00022989"/>
    </source>
</evidence>
<comment type="catalytic activity">
    <reaction evidence="21">
        <text>GTP + H2O = GDP + phosphate + H(+)</text>
        <dbReference type="Rhea" id="RHEA:19669"/>
        <dbReference type="ChEBI" id="CHEBI:15377"/>
        <dbReference type="ChEBI" id="CHEBI:15378"/>
        <dbReference type="ChEBI" id="CHEBI:37565"/>
        <dbReference type="ChEBI" id="CHEBI:43474"/>
        <dbReference type="ChEBI" id="CHEBI:58189"/>
    </reaction>
</comment>
<dbReference type="GO" id="GO:0016567">
    <property type="term" value="P:protein ubiquitination"/>
    <property type="evidence" value="ECO:0007669"/>
    <property type="project" value="UniProtKB-UniPathway"/>
</dbReference>
<feature type="region of interest" description="Disordered" evidence="28">
    <location>
        <begin position="1386"/>
        <end position="1477"/>
    </location>
</feature>
<dbReference type="PANTHER" id="PTHR10465">
    <property type="entry name" value="TRANSMEMBRANE GTPASE FZO1"/>
    <property type="match status" value="1"/>
</dbReference>
<dbReference type="InterPro" id="IPR013083">
    <property type="entry name" value="Znf_RING/FYVE/PHD"/>
</dbReference>
<feature type="domain" description="RING-type" evidence="30">
    <location>
        <begin position="1668"/>
        <end position="1734"/>
    </location>
</feature>
<feature type="compositionally biased region" description="Pro residues" evidence="28">
    <location>
        <begin position="1407"/>
        <end position="1427"/>
    </location>
</feature>
<dbReference type="Pfam" id="PF13639">
    <property type="entry name" value="zf-RING_2"/>
    <property type="match status" value="1"/>
</dbReference>
<evidence type="ECO:0000256" key="18">
    <source>
        <dbReference type="ARBA" id="ARBA00023128"/>
    </source>
</evidence>
<keyword evidence="19" id="KW-0342">GTP-binding</keyword>
<keyword evidence="6" id="KW-0808">Transferase</keyword>
<dbReference type="SMART" id="SM00184">
    <property type="entry name" value="RING"/>
    <property type="match status" value="1"/>
</dbReference>
<feature type="region of interest" description="Disordered" evidence="28">
    <location>
        <begin position="1"/>
        <end position="50"/>
    </location>
</feature>
<dbReference type="Gene3D" id="3.40.50.300">
    <property type="entry name" value="P-loop containing nucleotide triphosphate hydrolases"/>
    <property type="match status" value="1"/>
</dbReference>
<comment type="subunit">
    <text evidence="23">Component of the DSC E3 ubiquitin ligase complex composed of dscA, dscB, dscC and dscD.</text>
</comment>
<dbReference type="Pfam" id="PF11145">
    <property type="entry name" value="DUF2921"/>
    <property type="match status" value="2"/>
</dbReference>
<keyword evidence="15" id="KW-0862">Zinc</keyword>
<evidence type="ECO:0000256" key="29">
    <source>
        <dbReference type="SAM" id="Phobius"/>
    </source>
</evidence>
<evidence type="ECO:0000256" key="24">
    <source>
        <dbReference type="ARBA" id="ARBA00071072"/>
    </source>
</evidence>
<keyword evidence="18" id="KW-0496">Mitochondrion</keyword>
<evidence type="ECO:0000256" key="9">
    <source>
        <dbReference type="ARBA" id="ARBA00022729"/>
    </source>
</evidence>
<feature type="compositionally biased region" description="Acidic residues" evidence="28">
    <location>
        <begin position="1455"/>
        <end position="1464"/>
    </location>
</feature>
<keyword evidence="13" id="KW-1000">Mitochondrion outer membrane</keyword>
<evidence type="ECO:0000256" key="2">
    <source>
        <dbReference type="ARBA" id="ARBA00004127"/>
    </source>
</evidence>
<dbReference type="GO" id="GO:0061630">
    <property type="term" value="F:ubiquitin protein ligase activity"/>
    <property type="evidence" value="ECO:0007669"/>
    <property type="project" value="UniProtKB-EC"/>
</dbReference>
<evidence type="ECO:0000256" key="21">
    <source>
        <dbReference type="ARBA" id="ARBA00048548"/>
    </source>
</evidence>
<sequence length="1740" mass="192929">MSSKKNAKKPSSGQSSSSRRDGDDGLPDPFVPRTGPAGPGYMTVGSGSTPEAAARLVSMLEDSGYGGSLANGEGSGPNWHPSMGEDRPTVNPSEILSGETGSNEHERQRSHILQLRYNQNKNALARAIHGTIDTLGGFQEMNMKWPAHYPSVQTPQHSRTDSRPSLQHTQTTMGRAIEPRSPERPRAPRRAGTSIGEDMSGGESSSAAEQEQEQKPEPRLITPQLTQDFSVLKLELRMGGRNQTDLVHSLEKGSIASLLDGQIQQSIRHLYAIKERIEDTSSKVLVTGDLNAGKSTFCNALLRRKVLPEDQQPCTSIFCEVLDFRENGGIEEVHAVPLGSKYNRHDESTYTVFSLNDLEKIVSDSETFAQCKIYIRDIRSVDESLLNNGVVDIALIDAPGLNADSVKTTAVFARQEEIDVVVFVVSAANHFTESAKNFIFTAAREKAYIFMVVNGFDTIRDQERCKKMILKQVNGLSPATFKESSELVHFVSSNAIPMGPGSGGSSPPDDGDDDPSDKGKGKGKEAEKMRDFEDLEISLRRFVLEKRARSKLAPAKTYLLNVLGDVHNLATINRDVSQSELDRVKKELESLEPEYEESKKARTEAGETVDRMVEESTSEVYGHTRDTINECITRVGEQDLGIEYPGLFSAYQYAEDIRDCMIHEIAETVRLCEEHARTQAVGGYNAIKNLGVLHLGNTLYADVMFRPERMFRKPVHALARQVDIDIELWDFFDVVSLWERQEKVASTSMAVTVAGVVGGRMIGGVGWLDGVLGAAKIMGSNNIRKLIVPGLLAGTSYVLASVPKSLPHRLAAKLSAQLTAIDYTHTNSLRISSEIRRALKGPANDVRIGLQRNVEKLQLKREETSKFRTEAEVARKYFGNLVRNSNELQQGVLRIDLEAAPPTMEIRRDPRQFLFIIVLLLLINSPEPQQQAFTTRSRFDDTITREWDELEILNRTRYGDFDPRKGSWLNITGLRDEDGFAWDLLGPVQERATTQAKELLGVAADGALDGSLENTQNVRVYRNMSGFVQGEWARSPLGRIRHPSDMNVSETMAEIAFPMAEYDRNLTGTGGPVRLHITELEGRMQTDENMTISEITARIVIGDNASIGGNWWEFVLHGIHYPEFGGSVLTTTSDRYGGIFALPHMQLSQHLYSTSQKLLNWTIHDTIERQTNRVYPIWNPWTSAVEGSSEGVLANPHCEFVIFLQEHPIMLTTRMSQELPAMDWLEHEMRYPTGAPLPPRSPLSMSMIGFSPDCGFVFESKGPPDYPPGQFSHLVGSKTEEFNDKVRHGIVAFAVTLALQLSFLIKQMKETATPSTRNRVSFYTIAMMALGDGFAFLALIFMHIFLGTSQLALYTIAFLALFSVVFELRFLMDIWTVQVTEQLRQDRQQASNAAPANSQPPSATATPAPPATPTPPPPRAPIPPPPNDASISLPLPVTATRPPRRPPTPIIIAPDQDDPLEDLDPPAPAAAPTGDNTATVPARAELGALYSRYCLLLIGIFFVTLQFSTMRSTARSFYFNTLCFSYLSFWLPQIHRNIMRNCRKALRWDFVLGQSAVRLIPVTYFYAVEDNVLFSRTDYTAVLVLAGWVWVQILALASQEFLGSRFFVREGWAPPAYDYHPILREDEEGATMPVGSTTLPLISSDESSPSISTSGDTMKGKGKKVFDCSICAQDIEVPVIPSGASGEEGYGGGGLGGGMILQRRAYMVTPCRHIFHTPCLEGWMRYRLQCPNCREILPPL</sequence>
<keyword evidence="20 29" id="KW-0472">Membrane</keyword>
<dbReference type="PANTHER" id="PTHR10465:SF0">
    <property type="entry name" value="SARCALUMENIN"/>
    <property type="match status" value="1"/>
</dbReference>
<evidence type="ECO:0000256" key="11">
    <source>
        <dbReference type="ARBA" id="ARBA00022771"/>
    </source>
</evidence>
<evidence type="ECO:0000256" key="10">
    <source>
        <dbReference type="ARBA" id="ARBA00022741"/>
    </source>
</evidence>
<evidence type="ECO:0000259" key="30">
    <source>
        <dbReference type="PROSITE" id="PS50089"/>
    </source>
</evidence>
<keyword evidence="17" id="KW-0175">Coiled coil</keyword>
<feature type="compositionally biased region" description="Low complexity" evidence="28">
    <location>
        <begin position="1428"/>
        <end position="1441"/>
    </location>
</feature>
<feature type="compositionally biased region" description="Basic and acidic residues" evidence="28">
    <location>
        <begin position="516"/>
        <end position="529"/>
    </location>
</feature>
<dbReference type="OrthoDB" id="9984778at2759"/>
<dbReference type="InterPro" id="IPR027417">
    <property type="entry name" value="P-loop_NTPase"/>
</dbReference>
<evidence type="ECO:0000256" key="3">
    <source>
        <dbReference type="ARBA" id="ARBA00004374"/>
    </source>
</evidence>
<dbReference type="Pfam" id="PF00350">
    <property type="entry name" value="Dynamin_N"/>
    <property type="match status" value="1"/>
</dbReference>
<dbReference type="PROSITE" id="PS50089">
    <property type="entry name" value="ZF_RING_2"/>
    <property type="match status" value="1"/>
</dbReference>
<feature type="domain" description="Dynamin-type G" evidence="31">
    <location>
        <begin position="278"/>
        <end position="546"/>
    </location>
</feature>
<evidence type="ECO:0000256" key="25">
    <source>
        <dbReference type="ARBA" id="ARBA00077885"/>
    </source>
</evidence>
<evidence type="ECO:0000256" key="5">
    <source>
        <dbReference type="ARBA" id="ARBA00012483"/>
    </source>
</evidence>
<dbReference type="InterPro" id="IPR045063">
    <property type="entry name" value="Dynamin_N"/>
</dbReference>
<dbReference type="GO" id="GO:0012505">
    <property type="term" value="C:endomembrane system"/>
    <property type="evidence" value="ECO:0007669"/>
    <property type="project" value="UniProtKB-SubCell"/>
</dbReference>
<feature type="transmembrane region" description="Helical" evidence="29">
    <location>
        <begin position="1325"/>
        <end position="1345"/>
    </location>
</feature>
<evidence type="ECO:0000256" key="14">
    <source>
        <dbReference type="ARBA" id="ARBA00022801"/>
    </source>
</evidence>
<evidence type="ECO:0000256" key="1">
    <source>
        <dbReference type="ARBA" id="ARBA00000900"/>
    </source>
</evidence>
<feature type="transmembrane region" description="Helical" evidence="29">
    <location>
        <begin position="1579"/>
        <end position="1597"/>
    </location>
</feature>
<dbReference type="Proteomes" id="UP000799428">
    <property type="component" value="Unassembled WGS sequence"/>
</dbReference>
<feature type="transmembrane region" description="Helical" evidence="29">
    <location>
        <begin position="1493"/>
        <end position="1510"/>
    </location>
</feature>
<accession>A0A6G1KBL7</accession>
<dbReference type="UniPathway" id="UPA00143"/>
<dbReference type="InterPro" id="IPR001841">
    <property type="entry name" value="Znf_RING"/>
</dbReference>
<evidence type="ECO:0000256" key="23">
    <source>
        <dbReference type="ARBA" id="ARBA00063126"/>
    </source>
</evidence>
<comment type="function">
    <text evidence="22">Catalytic component of the DSC E3 ubiquitin ligase complex which is required for the srbA transcriptional activator proteolytic cleavage to release the soluble transcription factor from the membrane in low oxygen or sterol conditions. Required for growth during hypoxia and triazole drug susceptibility, as well as for virulence in a murine model of invasive pulmonary aspergillosis (IPA).</text>
</comment>
<feature type="region of interest" description="Disordered" evidence="28">
    <location>
        <begin position="496"/>
        <end position="529"/>
    </location>
</feature>
<evidence type="ECO:0000256" key="7">
    <source>
        <dbReference type="ARBA" id="ARBA00022692"/>
    </source>
</evidence>
<evidence type="ECO:0000256" key="17">
    <source>
        <dbReference type="ARBA" id="ARBA00023054"/>
    </source>
</evidence>
<evidence type="ECO:0000256" key="22">
    <source>
        <dbReference type="ARBA" id="ARBA00056116"/>
    </source>
</evidence>